<dbReference type="KEGG" id="asq:AVL57_15260"/>
<dbReference type="EMBL" id="CP013926">
    <property type="protein sequence ID" value="AMJ75200.1"/>
    <property type="molecule type" value="Genomic_DNA"/>
</dbReference>
<dbReference type="AlphaFoldDB" id="A0AAW7Z0A6"/>
<comment type="subcellular location">
    <subcellularLocation>
        <location evidence="6">Cytoplasm</location>
    </subcellularLocation>
</comment>
<keyword evidence="3 6" id="KW-0489">Methyltransferase</keyword>
<dbReference type="Pfam" id="PF05971">
    <property type="entry name" value="Methyltransf_10"/>
    <property type="match status" value="1"/>
</dbReference>
<comment type="function">
    <text evidence="6">Specifically methylates the adenine in position 1618 of 23S rRNA.</text>
</comment>
<gene>
    <name evidence="6 8" type="primary">rlmF</name>
    <name evidence="7" type="ORF">AVL57_15260</name>
    <name evidence="8" type="ORF">Q4527_10860</name>
</gene>
<dbReference type="RefSeq" id="WP_057790370.1">
    <property type="nucleotide sequence ID" value="NZ_CP013926.1"/>
</dbReference>
<dbReference type="PANTHER" id="PTHR13393:SF0">
    <property type="entry name" value="RNA N6-ADENOSINE-METHYLTRANSFERASE METTL16"/>
    <property type="match status" value="1"/>
</dbReference>
<reference evidence="7 9" key="1">
    <citation type="submission" date="2015-12" db="EMBL/GenBank/DDBJ databases">
        <title>Intraspecies pangenome expansion in the marine bacterium Alteromonas.</title>
        <authorList>
            <person name="Lopez-Perez M."/>
            <person name="Rodriguez-Valera F."/>
        </authorList>
    </citation>
    <scope>NUCLEOTIDE SEQUENCE [LARGE SCALE GENOMIC DNA]</scope>
    <source>
        <strain evidence="7 9">LMG 21861</strain>
    </source>
</reference>
<dbReference type="PANTHER" id="PTHR13393">
    <property type="entry name" value="SAM-DEPENDENT METHYLTRANSFERASE"/>
    <property type="match status" value="1"/>
</dbReference>
<keyword evidence="9" id="KW-1185">Reference proteome</keyword>
<dbReference type="InterPro" id="IPR010286">
    <property type="entry name" value="METTL16/RlmF"/>
</dbReference>
<dbReference type="PIRSF" id="PIRSF029038">
    <property type="entry name" value="Mtase_YbiN_prd"/>
    <property type="match status" value="1"/>
</dbReference>
<protein>
    <recommendedName>
        <fullName evidence="6">Ribosomal RNA large subunit methyltransferase F</fullName>
        <ecNumber evidence="6">2.1.1.181</ecNumber>
    </recommendedName>
    <alternativeName>
        <fullName evidence="6">23S rRNA mA1618 methyltransferase</fullName>
    </alternativeName>
    <alternativeName>
        <fullName evidence="6">rRNA adenine N-6-methyltransferase</fullName>
    </alternativeName>
</protein>
<dbReference type="NCBIfam" id="NF008725">
    <property type="entry name" value="PRK11727.1"/>
    <property type="match status" value="1"/>
</dbReference>
<keyword evidence="4 6" id="KW-0808">Transferase</keyword>
<keyword evidence="5 6" id="KW-0949">S-adenosyl-L-methionine</keyword>
<evidence type="ECO:0000256" key="6">
    <source>
        <dbReference type="HAMAP-Rule" id="MF_01848"/>
    </source>
</evidence>
<keyword evidence="2 6" id="KW-0698">rRNA processing</keyword>
<evidence type="ECO:0000313" key="7">
    <source>
        <dbReference type="EMBL" id="AMJ75200.1"/>
    </source>
</evidence>
<dbReference type="EC" id="2.1.1.181" evidence="6"/>
<evidence type="ECO:0000256" key="5">
    <source>
        <dbReference type="ARBA" id="ARBA00022691"/>
    </source>
</evidence>
<dbReference type="GO" id="GO:0070475">
    <property type="term" value="P:rRNA base methylation"/>
    <property type="evidence" value="ECO:0007669"/>
    <property type="project" value="TreeGrafter"/>
</dbReference>
<dbReference type="InterPro" id="IPR029063">
    <property type="entry name" value="SAM-dependent_MTases_sf"/>
</dbReference>
<comment type="similarity">
    <text evidence="6">Belongs to the methyltransferase superfamily. METTL16/RlmF family.</text>
</comment>
<evidence type="ECO:0000256" key="3">
    <source>
        <dbReference type="ARBA" id="ARBA00022603"/>
    </source>
</evidence>
<dbReference type="GO" id="GO:0005737">
    <property type="term" value="C:cytoplasm"/>
    <property type="evidence" value="ECO:0007669"/>
    <property type="project" value="UniProtKB-SubCell"/>
</dbReference>
<dbReference type="Proteomes" id="UP001170717">
    <property type="component" value="Unassembled WGS sequence"/>
</dbReference>
<dbReference type="Gene3D" id="3.40.50.150">
    <property type="entry name" value="Vaccinia Virus protein VP39"/>
    <property type="match status" value="1"/>
</dbReference>
<reference evidence="8" key="2">
    <citation type="submission" date="2023-07" db="EMBL/GenBank/DDBJ databases">
        <title>Genome content predicts the carbon catabolic preferences of heterotrophic bacteria.</title>
        <authorList>
            <person name="Gralka M."/>
        </authorList>
    </citation>
    <scope>NUCLEOTIDE SEQUENCE</scope>
    <source>
        <strain evidence="8">F2M12</strain>
    </source>
</reference>
<dbReference type="GO" id="GO:0052907">
    <property type="term" value="F:23S rRNA (adenine(1618)-N(6))-methyltransferase activity"/>
    <property type="evidence" value="ECO:0007669"/>
    <property type="project" value="UniProtKB-EC"/>
</dbReference>
<accession>A0AAW7Z0A6</accession>
<evidence type="ECO:0000256" key="1">
    <source>
        <dbReference type="ARBA" id="ARBA00022490"/>
    </source>
</evidence>
<dbReference type="SUPFAM" id="SSF53335">
    <property type="entry name" value="S-adenosyl-L-methionine-dependent methyltransferases"/>
    <property type="match status" value="1"/>
</dbReference>
<dbReference type="EMBL" id="JAUOQI010000006">
    <property type="protein sequence ID" value="MDO6577896.1"/>
    <property type="molecule type" value="Genomic_DNA"/>
</dbReference>
<evidence type="ECO:0000313" key="10">
    <source>
        <dbReference type="Proteomes" id="UP001170717"/>
    </source>
</evidence>
<name>A0AAW7Z0A6_9ALTE</name>
<keyword evidence="1 6" id="KW-0963">Cytoplasm</keyword>
<organism evidence="8 10">
    <name type="scientific">Alteromonas stellipolaris</name>
    <dbReference type="NCBI Taxonomy" id="233316"/>
    <lineage>
        <taxon>Bacteria</taxon>
        <taxon>Pseudomonadati</taxon>
        <taxon>Pseudomonadota</taxon>
        <taxon>Gammaproteobacteria</taxon>
        <taxon>Alteromonadales</taxon>
        <taxon>Alteromonadaceae</taxon>
        <taxon>Alteromonas/Salinimonas group</taxon>
        <taxon>Alteromonas</taxon>
    </lineage>
</organism>
<dbReference type="Proteomes" id="UP000056750">
    <property type="component" value="Chromosome"/>
</dbReference>
<evidence type="ECO:0000313" key="9">
    <source>
        <dbReference type="Proteomes" id="UP000056750"/>
    </source>
</evidence>
<comment type="catalytic activity">
    <reaction evidence="6">
        <text>adenosine(1618) in 23S rRNA + S-adenosyl-L-methionine = N(6)-methyladenosine(1618) in 23S rRNA + S-adenosyl-L-homocysteine + H(+)</text>
        <dbReference type="Rhea" id="RHEA:16497"/>
        <dbReference type="Rhea" id="RHEA-COMP:10229"/>
        <dbReference type="Rhea" id="RHEA-COMP:10231"/>
        <dbReference type="ChEBI" id="CHEBI:15378"/>
        <dbReference type="ChEBI" id="CHEBI:57856"/>
        <dbReference type="ChEBI" id="CHEBI:59789"/>
        <dbReference type="ChEBI" id="CHEBI:74411"/>
        <dbReference type="ChEBI" id="CHEBI:74449"/>
        <dbReference type="EC" id="2.1.1.181"/>
    </reaction>
</comment>
<evidence type="ECO:0000313" key="8">
    <source>
        <dbReference type="EMBL" id="MDO6577896.1"/>
    </source>
</evidence>
<dbReference type="HAMAP" id="MF_01848">
    <property type="entry name" value="23SrRNA_methyltr_F"/>
    <property type="match status" value="1"/>
</dbReference>
<evidence type="ECO:0000256" key="2">
    <source>
        <dbReference type="ARBA" id="ARBA00022552"/>
    </source>
</evidence>
<dbReference type="InterPro" id="IPR016909">
    <property type="entry name" value="rRNA_lsu_MeTfrase_F"/>
</dbReference>
<evidence type="ECO:0000256" key="4">
    <source>
        <dbReference type="ARBA" id="ARBA00022679"/>
    </source>
</evidence>
<proteinExistence type="inferred from homology"/>
<sequence length="323" mass="35234">MHVRNVHKDGYPMAALCQAHPALSGYVINAKSGKKSIDFANQDAVKTLNAALLIYYYGLKTWDIPNGYLCPPVPGRADYIHGIADVLASSNKGVIPKGKSVKGLDVGIGANAIYPIIGSQSYGWQFVGSDIDVVSVKSAKSIATKNPKLTPLLSVRKQPNKTKIFEGIIQPNEHFTFTMCNPPFHKSAEAAALGSERKAIGLKGNKHKRSGKKPRIDANADINANTNASAKAKPDISNIKLNFAGTGNELWCEGGELAFIQRMIIESVKYKSQVDWFTCLVSKSDHLKAIETSINYYGATKFLKVDMGQGQKQSRFVAWTFIE</sequence>